<keyword evidence="4" id="KW-0560">Oxidoreductase</keyword>
<evidence type="ECO:0000256" key="6">
    <source>
        <dbReference type="ARBA" id="ARBA00047315"/>
    </source>
</evidence>
<evidence type="ECO:0000256" key="3">
    <source>
        <dbReference type="ARBA" id="ARBA00012848"/>
    </source>
</evidence>
<feature type="active site" description="Proton acceptor" evidence="7">
    <location>
        <position position="154"/>
    </location>
</feature>
<dbReference type="PANTHER" id="PTHR42879:SF2">
    <property type="entry name" value="3-OXOACYL-[ACYL-CARRIER-PROTEIN] REDUCTASE FABG"/>
    <property type="match status" value="1"/>
</dbReference>
<dbReference type="PATRIC" id="fig|1423727.3.peg.1554"/>
<comment type="similarity">
    <text evidence="2">Belongs to the short-chain dehydrogenases/reductases (SDR) family.</text>
</comment>
<comment type="function">
    <text evidence="1">Catalyzes the irreversible reduction of 2,3-butanediol to (S)-acetoin in the presence of NADH.</text>
</comment>
<name>A0A0R2B7J8_9LACO</name>
<dbReference type="InterPro" id="IPR002347">
    <property type="entry name" value="SDR_fam"/>
</dbReference>
<gene>
    <name evidence="9" type="ORF">FC34_GL001532</name>
</gene>
<comment type="catalytic activity">
    <reaction evidence="6">
        <text>(S)-acetoin + NAD(+) = diacetyl + NADH + H(+)</text>
        <dbReference type="Rhea" id="RHEA:27286"/>
        <dbReference type="ChEBI" id="CHEBI:15378"/>
        <dbReference type="ChEBI" id="CHEBI:15687"/>
        <dbReference type="ChEBI" id="CHEBI:16583"/>
        <dbReference type="ChEBI" id="CHEBI:57540"/>
        <dbReference type="ChEBI" id="CHEBI:57945"/>
        <dbReference type="EC" id="1.1.1.304"/>
    </reaction>
</comment>
<dbReference type="GO" id="GO:0045150">
    <property type="term" value="P:acetoin catabolic process"/>
    <property type="evidence" value="ECO:0007669"/>
    <property type="project" value="InterPro"/>
</dbReference>
<evidence type="ECO:0000256" key="8">
    <source>
        <dbReference type="PIRSR" id="PIRSR614007-2"/>
    </source>
</evidence>
<dbReference type="InterPro" id="IPR020904">
    <property type="entry name" value="Sc_DH/Rdtase_CS"/>
</dbReference>
<keyword evidence="5 8" id="KW-0520">NAD</keyword>
<feature type="binding site" evidence="8">
    <location>
        <position position="89"/>
    </location>
    <ligand>
        <name>NAD(+)</name>
        <dbReference type="ChEBI" id="CHEBI:57540"/>
    </ligand>
</feature>
<evidence type="ECO:0000256" key="1">
    <source>
        <dbReference type="ARBA" id="ARBA00003200"/>
    </source>
</evidence>
<feature type="binding site" evidence="8">
    <location>
        <begin position="62"/>
        <end position="63"/>
    </location>
    <ligand>
        <name>NAD(+)</name>
        <dbReference type="ChEBI" id="CHEBI:57540"/>
    </ligand>
</feature>
<dbReference type="Gene3D" id="3.40.50.720">
    <property type="entry name" value="NAD(P)-binding Rossmann-like Domain"/>
    <property type="match status" value="1"/>
</dbReference>
<feature type="binding site" evidence="8">
    <location>
        <position position="36"/>
    </location>
    <ligand>
        <name>NAD(+)</name>
        <dbReference type="ChEBI" id="CHEBI:57540"/>
    </ligand>
</feature>
<dbReference type="GO" id="GO:0008206">
    <property type="term" value="P:bile acid metabolic process"/>
    <property type="evidence" value="ECO:0007669"/>
    <property type="project" value="UniProtKB-ARBA"/>
</dbReference>
<feature type="binding site" evidence="8">
    <location>
        <begin position="184"/>
        <end position="189"/>
    </location>
    <ligand>
        <name>NAD(+)</name>
        <dbReference type="ChEBI" id="CHEBI:57540"/>
    </ligand>
</feature>
<dbReference type="SUPFAM" id="SSF51735">
    <property type="entry name" value="NAD(P)-binding Rossmann-fold domains"/>
    <property type="match status" value="1"/>
</dbReference>
<reference evidence="9 10" key="1">
    <citation type="journal article" date="2015" name="Genome Announc.">
        <title>Expanding the biotechnology potential of lactobacilli through comparative genomics of 213 strains and associated genera.</title>
        <authorList>
            <person name="Sun Z."/>
            <person name="Harris H.M."/>
            <person name="McCann A."/>
            <person name="Guo C."/>
            <person name="Argimon S."/>
            <person name="Zhang W."/>
            <person name="Yang X."/>
            <person name="Jeffery I.B."/>
            <person name="Cooney J.C."/>
            <person name="Kagawa T.F."/>
            <person name="Liu W."/>
            <person name="Song Y."/>
            <person name="Salvetti E."/>
            <person name="Wrobel A."/>
            <person name="Rasinkangas P."/>
            <person name="Parkhill J."/>
            <person name="Rea M.C."/>
            <person name="O'Sullivan O."/>
            <person name="Ritari J."/>
            <person name="Douillard F.P."/>
            <person name="Paul Ross R."/>
            <person name="Yang R."/>
            <person name="Briner A.E."/>
            <person name="Felis G.E."/>
            <person name="de Vos W.M."/>
            <person name="Barrangou R."/>
            <person name="Klaenhammer T.R."/>
            <person name="Caufield P.W."/>
            <person name="Cui Y."/>
            <person name="Zhang H."/>
            <person name="O'Toole P.W."/>
        </authorList>
    </citation>
    <scope>NUCLEOTIDE SEQUENCE [LARGE SCALE GENOMIC DNA]</scope>
    <source>
        <strain evidence="9 10">DSM 23927</strain>
    </source>
</reference>
<comment type="caution">
    <text evidence="9">The sequence shown here is derived from an EMBL/GenBank/DDBJ whole genome shotgun (WGS) entry which is preliminary data.</text>
</comment>
<dbReference type="PRINTS" id="PR00080">
    <property type="entry name" value="SDRFAMILY"/>
</dbReference>
<dbReference type="FunFam" id="3.40.50.720:FF:000084">
    <property type="entry name" value="Short-chain dehydrogenase reductase"/>
    <property type="match status" value="1"/>
</dbReference>
<evidence type="ECO:0000256" key="2">
    <source>
        <dbReference type="ARBA" id="ARBA00006484"/>
    </source>
</evidence>
<dbReference type="PROSITE" id="PS00061">
    <property type="entry name" value="ADH_SHORT"/>
    <property type="match status" value="1"/>
</dbReference>
<dbReference type="STRING" id="1423727.FC34_GL001532"/>
<dbReference type="Proteomes" id="UP000051672">
    <property type="component" value="Unassembled WGS sequence"/>
</dbReference>
<dbReference type="NCBIfam" id="NF005559">
    <property type="entry name" value="PRK07231.1"/>
    <property type="match status" value="1"/>
</dbReference>
<evidence type="ECO:0000256" key="7">
    <source>
        <dbReference type="PIRSR" id="PIRSR614007-1"/>
    </source>
</evidence>
<evidence type="ECO:0000313" key="9">
    <source>
        <dbReference type="EMBL" id="KRM71420.1"/>
    </source>
</evidence>
<dbReference type="EC" id="1.1.1.304" evidence="3"/>
<accession>A0A0R2B7J8</accession>
<feature type="binding site" evidence="8">
    <location>
        <begin position="15"/>
        <end position="17"/>
    </location>
    <ligand>
        <name>NAD(+)</name>
        <dbReference type="ChEBI" id="CHEBI:57540"/>
    </ligand>
</feature>
<dbReference type="PRINTS" id="PR00081">
    <property type="entry name" value="GDHRDH"/>
</dbReference>
<feature type="binding site" evidence="8">
    <location>
        <position position="158"/>
    </location>
    <ligand>
        <name>NAD(+)</name>
        <dbReference type="ChEBI" id="CHEBI:57540"/>
    </ligand>
</feature>
<sequence length="258" mass="27222">MFKMTKTAIVTGGGQGIGQGIALQLAQDGFNIVIADLNPTTAADTVTQVEALGVKGLAVQTDVSDETSVNAMVVAAKNAFDTIDVLVNNAGIAQVGTIEETSAADFDKIFKINVNSVFYGIKAVAPIMRAQGKGKIINASSIAGHEGMELLGPYSATKFAIRGLTQSAAQELAKDHITVNGYAPGIVLTPMWDLIDKRMSEIHNVPIGQSLHDYIQSIALGRGEHPQDIANLVSFLASDKADYITGQTYVVDGGIRYI</sequence>
<evidence type="ECO:0000256" key="5">
    <source>
        <dbReference type="ARBA" id="ARBA00023027"/>
    </source>
</evidence>
<feature type="binding site" evidence="8">
    <location>
        <position position="154"/>
    </location>
    <ligand>
        <name>NAD(+)</name>
        <dbReference type="ChEBI" id="CHEBI:57540"/>
    </ligand>
</feature>
<protein>
    <recommendedName>
        <fullName evidence="3">diacetyl reductase [(S)-acetoin forming]</fullName>
        <ecNumber evidence="3">1.1.1.304</ecNumber>
    </recommendedName>
</protein>
<dbReference type="EMBL" id="AYZQ01000004">
    <property type="protein sequence ID" value="KRM71420.1"/>
    <property type="molecule type" value="Genomic_DNA"/>
</dbReference>
<dbReference type="NCBIfam" id="TIGR02415">
    <property type="entry name" value="23BDH"/>
    <property type="match status" value="1"/>
</dbReference>
<organism evidence="9 10">
    <name type="scientific">Lacticaseibacillus brantae DSM 23927</name>
    <dbReference type="NCBI Taxonomy" id="1423727"/>
    <lineage>
        <taxon>Bacteria</taxon>
        <taxon>Bacillati</taxon>
        <taxon>Bacillota</taxon>
        <taxon>Bacilli</taxon>
        <taxon>Lactobacillales</taxon>
        <taxon>Lactobacillaceae</taxon>
        <taxon>Lacticaseibacillus</taxon>
    </lineage>
</organism>
<dbReference type="InterPro" id="IPR050259">
    <property type="entry name" value="SDR"/>
</dbReference>
<dbReference type="GO" id="GO:0052588">
    <property type="term" value="F:diacetyl reductase ((S)-acetoin forming) (NAD+) activity"/>
    <property type="evidence" value="ECO:0007669"/>
    <property type="project" value="UniProtKB-EC"/>
</dbReference>
<dbReference type="PANTHER" id="PTHR42879">
    <property type="entry name" value="3-OXOACYL-(ACYL-CARRIER-PROTEIN) REDUCTASE"/>
    <property type="match status" value="1"/>
</dbReference>
<dbReference type="Pfam" id="PF13561">
    <property type="entry name" value="adh_short_C2"/>
    <property type="match status" value="1"/>
</dbReference>
<keyword evidence="10" id="KW-1185">Reference proteome</keyword>
<proteinExistence type="inferred from homology"/>
<dbReference type="InterPro" id="IPR014007">
    <property type="entry name" value="23BDH"/>
</dbReference>
<evidence type="ECO:0000256" key="4">
    <source>
        <dbReference type="ARBA" id="ARBA00023002"/>
    </source>
</evidence>
<dbReference type="AlphaFoldDB" id="A0A0R2B7J8"/>
<evidence type="ECO:0000313" key="10">
    <source>
        <dbReference type="Proteomes" id="UP000051672"/>
    </source>
</evidence>
<dbReference type="InterPro" id="IPR036291">
    <property type="entry name" value="NAD(P)-bd_dom_sf"/>
</dbReference>